<gene>
    <name evidence="2" type="ORF">S12H4_27189</name>
</gene>
<name>X1UT50_9ZZZZ</name>
<evidence type="ECO:0000256" key="1">
    <source>
        <dbReference type="SAM" id="Phobius"/>
    </source>
</evidence>
<accession>X1UT50</accession>
<feature type="non-terminal residue" evidence="2">
    <location>
        <position position="87"/>
    </location>
</feature>
<keyword evidence="1" id="KW-0472">Membrane</keyword>
<dbReference type="AlphaFoldDB" id="X1UT50"/>
<sequence length="87" mass="10080">MKQSSKMGFLFLIASVLSVLAFPYNPLIIFKVVEPNNIKALWYIGWIFWAVGMALIILSYYYIFFRKVKVLVDSGIYAIVRHPLYLG</sequence>
<reference evidence="2" key="1">
    <citation type="journal article" date="2014" name="Front. Microbiol.">
        <title>High frequency of phylogenetically diverse reductive dehalogenase-homologous genes in deep subseafloor sedimentary metagenomes.</title>
        <authorList>
            <person name="Kawai M."/>
            <person name="Futagami T."/>
            <person name="Toyoda A."/>
            <person name="Takaki Y."/>
            <person name="Nishi S."/>
            <person name="Hori S."/>
            <person name="Arai W."/>
            <person name="Tsubouchi T."/>
            <person name="Morono Y."/>
            <person name="Uchiyama I."/>
            <person name="Ito T."/>
            <person name="Fujiyama A."/>
            <person name="Inagaki F."/>
            <person name="Takami H."/>
        </authorList>
    </citation>
    <scope>NUCLEOTIDE SEQUENCE</scope>
    <source>
        <strain evidence="2">Expedition CK06-06</strain>
    </source>
</reference>
<proteinExistence type="predicted"/>
<keyword evidence="1" id="KW-1133">Transmembrane helix</keyword>
<comment type="caution">
    <text evidence="2">The sequence shown here is derived from an EMBL/GenBank/DDBJ whole genome shotgun (WGS) entry which is preliminary data.</text>
</comment>
<dbReference type="Gene3D" id="1.20.120.1630">
    <property type="match status" value="1"/>
</dbReference>
<keyword evidence="1" id="KW-0812">Transmembrane</keyword>
<protein>
    <submittedName>
        <fullName evidence="2">Uncharacterized protein</fullName>
    </submittedName>
</protein>
<organism evidence="2">
    <name type="scientific">marine sediment metagenome</name>
    <dbReference type="NCBI Taxonomy" id="412755"/>
    <lineage>
        <taxon>unclassified sequences</taxon>
        <taxon>metagenomes</taxon>
        <taxon>ecological metagenomes</taxon>
    </lineage>
</organism>
<dbReference type="EMBL" id="BARW01015502">
    <property type="protein sequence ID" value="GAI95499.1"/>
    <property type="molecule type" value="Genomic_DNA"/>
</dbReference>
<evidence type="ECO:0000313" key="2">
    <source>
        <dbReference type="EMBL" id="GAI95499.1"/>
    </source>
</evidence>
<feature type="transmembrane region" description="Helical" evidence="1">
    <location>
        <begin position="40"/>
        <end position="63"/>
    </location>
</feature>